<evidence type="ECO:0000256" key="18">
    <source>
        <dbReference type="PIRSR" id="PIRSR006135-1"/>
    </source>
</evidence>
<gene>
    <name evidence="20" type="ORF">SAMN05660649_01787</name>
</gene>
<dbReference type="GO" id="GO:0005524">
    <property type="term" value="F:ATP binding"/>
    <property type="evidence" value="ECO:0007669"/>
    <property type="project" value="UniProtKB-KW"/>
</dbReference>
<dbReference type="GO" id="GO:0009236">
    <property type="term" value="P:cobalamin biosynthetic process"/>
    <property type="evidence" value="ECO:0007669"/>
    <property type="project" value="UniProtKB-UniPathway"/>
</dbReference>
<dbReference type="SUPFAM" id="SSF52540">
    <property type="entry name" value="P-loop containing nucleoside triphosphate hydrolases"/>
    <property type="match status" value="1"/>
</dbReference>
<feature type="binding site" evidence="19">
    <location>
        <position position="64"/>
    </location>
    <ligand>
        <name>GTP</name>
        <dbReference type="ChEBI" id="CHEBI:37565"/>
    </ligand>
</feature>
<evidence type="ECO:0000256" key="14">
    <source>
        <dbReference type="ARBA" id="ARBA00022840"/>
    </source>
</evidence>
<reference evidence="21" key="1">
    <citation type="submission" date="2016-10" db="EMBL/GenBank/DDBJ databases">
        <authorList>
            <person name="Varghese N."/>
            <person name="Submissions S."/>
        </authorList>
    </citation>
    <scope>NUCLEOTIDE SEQUENCE [LARGE SCALE GENOMIC DNA]</scope>
    <source>
        <strain evidence="21">DSM 17038</strain>
    </source>
</reference>
<evidence type="ECO:0000256" key="4">
    <source>
        <dbReference type="ARBA" id="ARBA00003889"/>
    </source>
</evidence>
<keyword evidence="14" id="KW-0067">ATP-binding</keyword>
<dbReference type="STRING" id="341036.SAMN05660649_01787"/>
<feature type="binding site" evidence="19">
    <location>
        <begin position="36"/>
        <end position="38"/>
    </location>
    <ligand>
        <name>GTP</name>
        <dbReference type="ChEBI" id="CHEBI:37565"/>
    </ligand>
</feature>
<dbReference type="InterPro" id="IPR027417">
    <property type="entry name" value="P-loop_NTPase"/>
</dbReference>
<evidence type="ECO:0000313" key="21">
    <source>
        <dbReference type="Proteomes" id="UP000199337"/>
    </source>
</evidence>
<dbReference type="NCBIfam" id="NF004469">
    <property type="entry name" value="PRK05800.1"/>
    <property type="match status" value="1"/>
</dbReference>
<evidence type="ECO:0000256" key="10">
    <source>
        <dbReference type="ARBA" id="ARBA00022573"/>
    </source>
</evidence>
<dbReference type="EC" id="2.7.7.62" evidence="9"/>
<keyword evidence="15 19" id="KW-0342">GTP-binding</keyword>
<dbReference type="GO" id="GO:0008820">
    <property type="term" value="F:cobinamide phosphate guanylyltransferase activity"/>
    <property type="evidence" value="ECO:0007669"/>
    <property type="project" value="UniProtKB-EC"/>
</dbReference>
<comment type="function">
    <text evidence="4">Catalyzes ATP-dependent phosphorylation of adenosylcobinamide and addition of GMP to adenosylcobinamide phosphate.</text>
</comment>
<evidence type="ECO:0000256" key="19">
    <source>
        <dbReference type="PIRSR" id="PIRSR006135-2"/>
    </source>
</evidence>
<evidence type="ECO:0000256" key="11">
    <source>
        <dbReference type="ARBA" id="ARBA00022679"/>
    </source>
</evidence>
<evidence type="ECO:0000256" key="7">
    <source>
        <dbReference type="ARBA" id="ARBA00007490"/>
    </source>
</evidence>
<evidence type="ECO:0000256" key="5">
    <source>
        <dbReference type="ARBA" id="ARBA00004692"/>
    </source>
</evidence>
<feature type="binding site" evidence="19">
    <location>
        <begin position="11"/>
        <end position="18"/>
    </location>
    <ligand>
        <name>GTP</name>
        <dbReference type="ChEBI" id="CHEBI:37565"/>
    </ligand>
</feature>
<dbReference type="EMBL" id="FOOX01000005">
    <property type="protein sequence ID" value="SFG48264.1"/>
    <property type="molecule type" value="Genomic_DNA"/>
</dbReference>
<protein>
    <recommendedName>
        <fullName evidence="16">Adenosylcobinamide kinase</fullName>
        <ecNumber evidence="8">2.7.1.156</ecNumber>
        <ecNumber evidence="9">2.7.7.62</ecNumber>
    </recommendedName>
    <alternativeName>
        <fullName evidence="17">Adenosylcobinamide-phosphate guanylyltransferase</fullName>
    </alternativeName>
</protein>
<keyword evidence="20" id="KW-0548">Nucleotidyltransferase</keyword>
<comment type="catalytic activity">
    <reaction evidence="1">
        <text>adenosylcob(III)inamide + ATP = adenosylcob(III)inamide phosphate + ADP + H(+)</text>
        <dbReference type="Rhea" id="RHEA:15769"/>
        <dbReference type="ChEBI" id="CHEBI:2480"/>
        <dbReference type="ChEBI" id="CHEBI:15378"/>
        <dbReference type="ChEBI" id="CHEBI:30616"/>
        <dbReference type="ChEBI" id="CHEBI:58502"/>
        <dbReference type="ChEBI" id="CHEBI:456216"/>
        <dbReference type="EC" id="2.7.1.156"/>
    </reaction>
</comment>
<dbReference type="PANTHER" id="PTHR34848">
    <property type="match status" value="1"/>
</dbReference>
<evidence type="ECO:0000256" key="17">
    <source>
        <dbReference type="ARBA" id="ARBA00030571"/>
    </source>
</evidence>
<dbReference type="AlphaFoldDB" id="A0A1I2S5T5"/>
<evidence type="ECO:0000256" key="16">
    <source>
        <dbReference type="ARBA" id="ARBA00029570"/>
    </source>
</evidence>
<evidence type="ECO:0000256" key="13">
    <source>
        <dbReference type="ARBA" id="ARBA00022777"/>
    </source>
</evidence>
<feature type="active site" description="GMP-histidine intermediate" evidence="18">
    <location>
        <position position="52"/>
    </location>
</feature>
<keyword evidence="10" id="KW-0169">Cobalamin biosynthesis</keyword>
<keyword evidence="21" id="KW-1185">Reference proteome</keyword>
<dbReference type="GO" id="GO:0043752">
    <property type="term" value="F:adenosylcobinamide kinase activity"/>
    <property type="evidence" value="ECO:0007669"/>
    <property type="project" value="UniProtKB-EC"/>
</dbReference>
<feature type="binding site" evidence="19">
    <location>
        <position position="85"/>
    </location>
    <ligand>
        <name>GTP</name>
        <dbReference type="ChEBI" id="CHEBI:37565"/>
    </ligand>
</feature>
<comment type="catalytic activity">
    <reaction evidence="3">
        <text>adenosylcob(III)inamide + GTP = adenosylcob(III)inamide phosphate + GDP + H(+)</text>
        <dbReference type="Rhea" id="RHEA:15765"/>
        <dbReference type="ChEBI" id="CHEBI:2480"/>
        <dbReference type="ChEBI" id="CHEBI:15378"/>
        <dbReference type="ChEBI" id="CHEBI:37565"/>
        <dbReference type="ChEBI" id="CHEBI:58189"/>
        <dbReference type="ChEBI" id="CHEBI:58502"/>
        <dbReference type="EC" id="2.7.1.156"/>
    </reaction>
</comment>
<evidence type="ECO:0000256" key="6">
    <source>
        <dbReference type="ARBA" id="ARBA00005159"/>
    </source>
</evidence>
<evidence type="ECO:0000256" key="2">
    <source>
        <dbReference type="ARBA" id="ARBA00000711"/>
    </source>
</evidence>
<proteinExistence type="inferred from homology"/>
<comment type="similarity">
    <text evidence="7">Belongs to the CobU/CobP family.</text>
</comment>
<dbReference type="OrthoDB" id="9799422at2"/>
<evidence type="ECO:0000256" key="9">
    <source>
        <dbReference type="ARBA" id="ARBA00012523"/>
    </source>
</evidence>
<sequence>MAGCEIVLVIGGARSGKSAVAESYASNLANKVVYIATAGVQDEEMARRVKLHRERRPENWSTVEEKQCLGAALTKLQPGSVVLVDCLTIWITNWLLDQTVEELSAEAKETRIMQEAANFIQAAQDNKLKLIMVSNEVGYGLVPDNELGRLFRDISGRVNQYVAAVADKVFLVISGIPLEIKSLALHNAFQEGI</sequence>
<dbReference type="RefSeq" id="WP_092470780.1">
    <property type="nucleotide sequence ID" value="NZ_FOOX01000005.1"/>
</dbReference>
<accession>A0A1I2S5T5</accession>
<feature type="binding site" evidence="19">
    <location>
        <begin position="53"/>
        <end position="56"/>
    </location>
    <ligand>
        <name>GTP</name>
        <dbReference type="ChEBI" id="CHEBI:37565"/>
    </ligand>
</feature>
<name>A0A1I2S5T5_9FIRM</name>
<dbReference type="PIRSF" id="PIRSF006135">
    <property type="entry name" value="CobU"/>
    <property type="match status" value="1"/>
</dbReference>
<dbReference type="PANTHER" id="PTHR34848:SF1">
    <property type="entry name" value="BIFUNCTIONAL ADENOSYLCOBALAMIN BIOSYNTHESIS PROTEIN COBU"/>
    <property type="match status" value="1"/>
</dbReference>
<dbReference type="UniPathway" id="UPA00148">
    <property type="reaction ID" value="UER00236"/>
</dbReference>
<dbReference type="GO" id="GO:0005525">
    <property type="term" value="F:GTP binding"/>
    <property type="evidence" value="ECO:0007669"/>
    <property type="project" value="UniProtKB-KW"/>
</dbReference>
<keyword evidence="11 20" id="KW-0808">Transferase</keyword>
<evidence type="ECO:0000256" key="8">
    <source>
        <dbReference type="ARBA" id="ARBA00012016"/>
    </source>
</evidence>
<dbReference type="Pfam" id="PF02283">
    <property type="entry name" value="CobU"/>
    <property type="match status" value="1"/>
</dbReference>
<dbReference type="Proteomes" id="UP000199337">
    <property type="component" value="Unassembled WGS sequence"/>
</dbReference>
<evidence type="ECO:0000256" key="12">
    <source>
        <dbReference type="ARBA" id="ARBA00022741"/>
    </source>
</evidence>
<dbReference type="CDD" id="cd00544">
    <property type="entry name" value="CobU"/>
    <property type="match status" value="1"/>
</dbReference>
<comment type="pathway">
    <text evidence="6">Cofactor biosynthesis; adenosylcobalamin biosynthesis; adenosylcobalamin from cob(II)yrinate a,c-diamide: step 5/7.</text>
</comment>
<evidence type="ECO:0000256" key="1">
    <source>
        <dbReference type="ARBA" id="ARBA00000312"/>
    </source>
</evidence>
<evidence type="ECO:0000256" key="15">
    <source>
        <dbReference type="ARBA" id="ARBA00023134"/>
    </source>
</evidence>
<keyword evidence="12 19" id="KW-0547">Nucleotide-binding</keyword>
<comment type="pathway">
    <text evidence="5">Cofactor biosynthesis; adenosylcobalamin biosynthesis; adenosylcobalamin from cob(II)yrinate a,c-diamide: step 6/7.</text>
</comment>
<keyword evidence="13 20" id="KW-0418">Kinase</keyword>
<comment type="catalytic activity">
    <reaction evidence="2">
        <text>adenosylcob(III)inamide phosphate + GTP + H(+) = adenosylcob(III)inamide-GDP + diphosphate</text>
        <dbReference type="Rhea" id="RHEA:22712"/>
        <dbReference type="ChEBI" id="CHEBI:15378"/>
        <dbReference type="ChEBI" id="CHEBI:33019"/>
        <dbReference type="ChEBI" id="CHEBI:37565"/>
        <dbReference type="ChEBI" id="CHEBI:58502"/>
        <dbReference type="ChEBI" id="CHEBI:60487"/>
        <dbReference type="EC" id="2.7.7.62"/>
    </reaction>
</comment>
<evidence type="ECO:0000313" key="20">
    <source>
        <dbReference type="EMBL" id="SFG48264.1"/>
    </source>
</evidence>
<evidence type="ECO:0000256" key="3">
    <source>
        <dbReference type="ARBA" id="ARBA00001522"/>
    </source>
</evidence>
<dbReference type="InterPro" id="IPR003203">
    <property type="entry name" value="CobU/CobP"/>
</dbReference>
<dbReference type="Gene3D" id="3.40.50.300">
    <property type="entry name" value="P-loop containing nucleotide triphosphate hydrolases"/>
    <property type="match status" value="1"/>
</dbReference>
<organism evidence="20 21">
    <name type="scientific">Desulfotruncus arcticus DSM 17038</name>
    <dbReference type="NCBI Taxonomy" id="1121424"/>
    <lineage>
        <taxon>Bacteria</taxon>
        <taxon>Bacillati</taxon>
        <taxon>Bacillota</taxon>
        <taxon>Clostridia</taxon>
        <taxon>Eubacteriales</taxon>
        <taxon>Desulfallaceae</taxon>
        <taxon>Desulfotruncus</taxon>
    </lineage>
</organism>
<dbReference type="EC" id="2.7.1.156" evidence="8"/>